<evidence type="ECO:0000256" key="5">
    <source>
        <dbReference type="ARBA" id="ARBA00022786"/>
    </source>
</evidence>
<dbReference type="InterPro" id="IPR036390">
    <property type="entry name" value="WH_DNA-bd_sf"/>
</dbReference>
<dbReference type="CTD" id="8234549"/>
<dbReference type="PANTHER" id="PTHR11932">
    <property type="entry name" value="CULLIN"/>
    <property type="match status" value="1"/>
</dbReference>
<dbReference type="Gene3D" id="1.10.10.10">
    <property type="entry name" value="Winged helix-like DNA-binding domain superfamily/Winged helix DNA-binding domain"/>
    <property type="match status" value="2"/>
</dbReference>
<dbReference type="GO" id="GO:0031625">
    <property type="term" value="F:ubiquitin protein ligase binding"/>
    <property type="evidence" value="ECO:0007669"/>
    <property type="project" value="InterPro"/>
</dbReference>
<dbReference type="Pfam" id="PF26557">
    <property type="entry name" value="Cullin_AB"/>
    <property type="match status" value="1"/>
</dbReference>
<dbReference type="Pfam" id="PF10557">
    <property type="entry name" value="Cullin_Nedd8"/>
    <property type="match status" value="1"/>
</dbReference>
<reference evidence="11" key="2">
    <citation type="submission" date="2007-04" db="EMBL/GenBank/DDBJ databases">
        <title>The genome of the human body louse.</title>
        <authorList>
            <consortium name="The Human Body Louse Genome Consortium"/>
            <person name="Kirkness E."/>
            <person name="Walenz B."/>
            <person name="Hass B."/>
            <person name="Bruggner R."/>
            <person name="Strausberg R."/>
        </authorList>
    </citation>
    <scope>NUCLEOTIDE SEQUENCE</scope>
    <source>
        <strain evidence="11">USDA</strain>
    </source>
</reference>
<dbReference type="SUPFAM" id="SSF74788">
    <property type="entry name" value="Cullin repeat-like"/>
    <property type="match status" value="1"/>
</dbReference>
<dbReference type="SUPFAM" id="SSF75632">
    <property type="entry name" value="Cullin homology domain"/>
    <property type="match status" value="1"/>
</dbReference>
<dbReference type="Pfam" id="PF00888">
    <property type="entry name" value="Cullin"/>
    <property type="match status" value="1"/>
</dbReference>
<dbReference type="EMBL" id="AAZO01005176">
    <property type="status" value="NOT_ANNOTATED_CDS"/>
    <property type="molecule type" value="Genomic_DNA"/>
</dbReference>
<keyword evidence="5" id="KW-0833">Ubl conjugation pathway</keyword>
<dbReference type="InterPro" id="IPR016159">
    <property type="entry name" value="Cullin_repeat-like_dom_sf"/>
</dbReference>
<dbReference type="STRING" id="121224.E0VSS5"/>
<dbReference type="InterPro" id="IPR001373">
    <property type="entry name" value="Cullin_N"/>
</dbReference>
<evidence type="ECO:0000256" key="1">
    <source>
        <dbReference type="ARBA" id="ARBA00004906"/>
    </source>
</evidence>
<gene>
    <name evidence="12" type="primary">8234549</name>
    <name evidence="11" type="ORF">Phum_PHUM422860</name>
</gene>
<evidence type="ECO:0000256" key="9">
    <source>
        <dbReference type="RuleBase" id="RU003829"/>
    </source>
</evidence>
<dbReference type="OrthoDB" id="27073at2759"/>
<dbReference type="FunFam" id="4.10.1030.10:FF:000002">
    <property type="entry name" value="cullin homolog 1"/>
    <property type="match status" value="1"/>
</dbReference>
<sequence length="702" mass="82001">MSLKPKQINFNATWSVLQETVKGIITLGNVPRATWNDRFNDVYYLCVAYPEPLADRLYQETKNCLEDHVKQLHEKVKAQGNKENTGLLKAYYTAWIEYSQGIIYLHRLYSYLNQQHIKTQKLSEADITYGAYTPDPTEQLEIGELGMEIWKEFMIEPLREDLIRLLLEVIENDRKGITSINSSDIAKVIIQSFVQVQKDNKNPSAEYYEEVFEVPFLKATGQFYKIEAAKLLQECSISEYLEKVQQKLHEEARRVTMFVHPTSYEKVQAKCETHFVVDHINVLHSECVNMVREERKQDLKNIYLLLKSVANCLPFLIEQFLQHVKSQGFNAINNLQGDNVHCQFVENMLNVHKKYRDLIEELFCNDLLMVGALDKACNQSITIFKYIDDKDVYQKFYSKMLARRLIHQQSQSMDAEETMINRLKQTCGYEFTSKLHRMYTDISLSADLNVKFQDYLKQKQIDLGINFQINVLQAGAWPLRQSFFTFNVPQELEQSVQVFEEFYKINFSGRKLSWYHHLCQGDLKLTYLKKPYIISMQTFQMAILLLFEKTNDLSGRDIQESVQIPEDQLIKQIQSLVDAKLLKDPGSELTLDITYQLNFEYSNKRTRLKISGALQKETPQEVETTFHSVEGDRKLYLQAAIVRIMKSRKLLKHNCLIQEVLSQSGSSFQPSIPMIKKCIEVLIEKQYIERTPNSQDEYAYVA</sequence>
<dbReference type="GO" id="GO:0031981">
    <property type="term" value="C:nuclear lumen"/>
    <property type="evidence" value="ECO:0007669"/>
    <property type="project" value="UniProtKB-ARBA"/>
</dbReference>
<comment type="similarity">
    <text evidence="2 8 9">Belongs to the cullin family.</text>
</comment>
<dbReference type="InterPro" id="IPR016157">
    <property type="entry name" value="Cullin_CS"/>
</dbReference>
<keyword evidence="4" id="KW-0597">Phosphoprotein</keyword>
<feature type="domain" description="Cullin family profile" evidence="10">
    <location>
        <begin position="336"/>
        <end position="577"/>
    </location>
</feature>
<dbReference type="FunFam" id="1.20.1310.10:FF:000012">
    <property type="entry name" value="Cullin 2"/>
    <property type="match status" value="1"/>
</dbReference>
<name>E0VSS5_PEDHC</name>
<dbReference type="InterPro" id="IPR019559">
    <property type="entry name" value="Cullin_neddylation_domain"/>
</dbReference>
<dbReference type="InParanoid" id="E0VSS5"/>
<dbReference type="GO" id="GO:0031461">
    <property type="term" value="C:cullin-RING ubiquitin ligase complex"/>
    <property type="evidence" value="ECO:0007669"/>
    <property type="project" value="InterPro"/>
</dbReference>
<dbReference type="InterPro" id="IPR036317">
    <property type="entry name" value="Cullin_homology_sf"/>
</dbReference>
<keyword evidence="7" id="KW-0007">Acetylation</keyword>
<evidence type="ECO:0000256" key="3">
    <source>
        <dbReference type="ARBA" id="ARBA00022499"/>
    </source>
</evidence>
<dbReference type="AlphaFoldDB" id="E0VSS5"/>
<dbReference type="SMART" id="SM00182">
    <property type="entry name" value="CULLIN"/>
    <property type="match status" value="1"/>
</dbReference>
<dbReference type="InterPro" id="IPR059120">
    <property type="entry name" value="Cullin-like_AB"/>
</dbReference>
<dbReference type="InterPro" id="IPR045093">
    <property type="entry name" value="Cullin"/>
</dbReference>
<evidence type="ECO:0000256" key="4">
    <source>
        <dbReference type="ARBA" id="ARBA00022553"/>
    </source>
</evidence>
<keyword evidence="13" id="KW-1185">Reference proteome</keyword>
<dbReference type="Proteomes" id="UP000009046">
    <property type="component" value="Unassembled WGS sequence"/>
</dbReference>
<dbReference type="eggNOG" id="KOG2284">
    <property type="taxonomic scope" value="Eukaryota"/>
</dbReference>
<dbReference type="Gene3D" id="1.20.1310.10">
    <property type="entry name" value="Cullin Repeats"/>
    <property type="match status" value="3"/>
</dbReference>
<dbReference type="FunCoup" id="E0VSS5">
    <property type="interactions" value="1533"/>
</dbReference>
<keyword evidence="6" id="KW-0832">Ubl conjugation</keyword>
<dbReference type="SMART" id="SM00884">
    <property type="entry name" value="Cullin_Nedd8"/>
    <property type="match status" value="1"/>
</dbReference>
<evidence type="ECO:0000256" key="8">
    <source>
        <dbReference type="PROSITE-ProRule" id="PRU00330"/>
    </source>
</evidence>
<dbReference type="GeneID" id="8234549"/>
<proteinExistence type="inferred from homology"/>
<dbReference type="PROSITE" id="PS01256">
    <property type="entry name" value="CULLIN_1"/>
    <property type="match status" value="1"/>
</dbReference>
<evidence type="ECO:0000259" key="10">
    <source>
        <dbReference type="PROSITE" id="PS50069"/>
    </source>
</evidence>
<keyword evidence="3" id="KW-1017">Isopeptide bond</keyword>
<protein>
    <submittedName>
        <fullName evidence="11 12">Cullin-2, putative</fullName>
    </submittedName>
</protein>
<dbReference type="PROSITE" id="PS50069">
    <property type="entry name" value="CULLIN_2"/>
    <property type="match status" value="1"/>
</dbReference>
<dbReference type="OMA" id="PRPVWND"/>
<dbReference type="InterPro" id="IPR016158">
    <property type="entry name" value="Cullin_homology"/>
</dbReference>
<dbReference type="VEuPathDB" id="VectorBase:PHUM422860"/>
<dbReference type="HOGENOM" id="CLU_004747_6_1_1"/>
<accession>E0VSS5</accession>
<reference evidence="11" key="1">
    <citation type="submission" date="2007-04" db="EMBL/GenBank/DDBJ databases">
        <title>Annotation of Pediculus humanus corporis strain USDA.</title>
        <authorList>
            <person name="Kirkness E."/>
            <person name="Hannick L."/>
            <person name="Hass B."/>
            <person name="Bruggner R."/>
            <person name="Lawson D."/>
            <person name="Bidwell S."/>
            <person name="Joardar V."/>
            <person name="Caler E."/>
            <person name="Walenz B."/>
            <person name="Inman J."/>
            <person name="Schobel S."/>
            <person name="Galinsky K."/>
            <person name="Amedeo P."/>
            <person name="Strausberg R."/>
        </authorList>
    </citation>
    <scope>NUCLEOTIDE SEQUENCE</scope>
    <source>
        <strain evidence="11">USDA</strain>
    </source>
</reference>
<evidence type="ECO:0000313" key="12">
    <source>
        <dbReference type="EnsemblMetazoa" id="PHUM422860-PA"/>
    </source>
</evidence>
<dbReference type="FunFam" id="1.20.1310.10:FF:000016">
    <property type="entry name" value="Cullin 2"/>
    <property type="match status" value="1"/>
</dbReference>
<evidence type="ECO:0000256" key="6">
    <source>
        <dbReference type="ARBA" id="ARBA00022843"/>
    </source>
</evidence>
<evidence type="ECO:0000313" key="13">
    <source>
        <dbReference type="Proteomes" id="UP000009046"/>
    </source>
</evidence>
<dbReference type="EMBL" id="AAZO01005175">
    <property type="status" value="NOT_ANNOTATED_CDS"/>
    <property type="molecule type" value="Genomic_DNA"/>
</dbReference>
<dbReference type="GO" id="GO:0006511">
    <property type="term" value="P:ubiquitin-dependent protein catabolic process"/>
    <property type="evidence" value="ECO:0007669"/>
    <property type="project" value="InterPro"/>
</dbReference>
<dbReference type="EMBL" id="DS235756">
    <property type="protein sequence ID" value="EEB16431.1"/>
    <property type="molecule type" value="Genomic_DNA"/>
</dbReference>
<dbReference type="KEGG" id="phu:Phum_PHUM422860"/>
<evidence type="ECO:0000256" key="2">
    <source>
        <dbReference type="ARBA" id="ARBA00006019"/>
    </source>
</evidence>
<comment type="pathway">
    <text evidence="1">Protein modification; protein ubiquitination.</text>
</comment>
<dbReference type="Gene3D" id="4.10.1030.10">
    <property type="entry name" value="Ring Box Chain A, domain 5"/>
    <property type="match status" value="1"/>
</dbReference>
<dbReference type="RefSeq" id="XP_002429169.1">
    <property type="nucleotide sequence ID" value="XM_002429124.1"/>
</dbReference>
<evidence type="ECO:0000256" key="7">
    <source>
        <dbReference type="ARBA" id="ARBA00022990"/>
    </source>
</evidence>
<dbReference type="FunFam" id="1.10.10.10:FF:000014">
    <property type="entry name" value="Cullin 1"/>
    <property type="match status" value="1"/>
</dbReference>
<organism>
    <name type="scientific">Pediculus humanus subsp. corporis</name>
    <name type="common">Body louse</name>
    <dbReference type="NCBI Taxonomy" id="121224"/>
    <lineage>
        <taxon>Eukaryota</taxon>
        <taxon>Metazoa</taxon>
        <taxon>Ecdysozoa</taxon>
        <taxon>Arthropoda</taxon>
        <taxon>Hexapoda</taxon>
        <taxon>Insecta</taxon>
        <taxon>Pterygota</taxon>
        <taxon>Neoptera</taxon>
        <taxon>Paraneoptera</taxon>
        <taxon>Psocodea</taxon>
        <taxon>Troctomorpha</taxon>
        <taxon>Phthiraptera</taxon>
        <taxon>Anoplura</taxon>
        <taxon>Pediculidae</taxon>
        <taxon>Pediculus</taxon>
    </lineage>
</organism>
<evidence type="ECO:0000313" key="11">
    <source>
        <dbReference type="EMBL" id="EEB16431.1"/>
    </source>
</evidence>
<dbReference type="InterPro" id="IPR036388">
    <property type="entry name" value="WH-like_DNA-bd_sf"/>
</dbReference>
<dbReference type="EnsemblMetazoa" id="PHUM422860-RA">
    <property type="protein sequence ID" value="PHUM422860-PA"/>
    <property type="gene ID" value="PHUM422860"/>
</dbReference>
<reference evidence="12" key="3">
    <citation type="submission" date="2020-05" db="UniProtKB">
        <authorList>
            <consortium name="EnsemblMetazoa"/>
        </authorList>
    </citation>
    <scope>IDENTIFICATION</scope>
    <source>
        <strain evidence="12">USDA</strain>
    </source>
</reference>
<dbReference type="Gene3D" id="6.10.280.240">
    <property type="match status" value="1"/>
</dbReference>
<dbReference type="SUPFAM" id="SSF46785">
    <property type="entry name" value="Winged helix' DNA-binding domain"/>
    <property type="match status" value="1"/>
</dbReference>